<dbReference type="InterPro" id="IPR011761">
    <property type="entry name" value="ATP-grasp"/>
</dbReference>
<name>A0ABN8MKE6_9CNID</name>
<sequence>MANSEKLLTYSQLIVRDLDKAYFLPHSRSSYCKDSKIYNDKKYMHFDYPLKDSKEEGILRPIRHLATIGNAIPILIDAKPDSLQSNHWKRWLPDFPAAEVKSVEEGFADSIPVVSTGPLQSLPAKKHAIDPELHEELLCKSTIPRIGVPTPRIMNEEDVSFPCMLKVDQSSGGCGNWLVHDSQELKEVVTMIRSKCNWKGKYILQEFIPDAETMGYFFYVFKSGDIHWLGSLTGTISKKFKWVAGVGNWNKQDELRKPVYEEFILPIKNFLHNSGYFGIVNIEILVDKEGKRYLVDLNCRPPGVIAQLFIAPYMATLGYPMSLMTTSKVLTCTRKELFAMTEEINDQGRIGKVIVLAAADVDGKFKADLAVFAETTAGIHVLIDTLEQNNH</sequence>
<reference evidence="3 4" key="1">
    <citation type="submission" date="2022-05" db="EMBL/GenBank/DDBJ databases">
        <authorList>
            <consortium name="Genoscope - CEA"/>
            <person name="William W."/>
        </authorList>
    </citation>
    <scope>NUCLEOTIDE SEQUENCE [LARGE SCALE GENOMIC DNA]</scope>
</reference>
<keyword evidence="4" id="KW-1185">Reference proteome</keyword>
<accession>A0ABN8MKE6</accession>
<evidence type="ECO:0000259" key="2">
    <source>
        <dbReference type="PROSITE" id="PS50975"/>
    </source>
</evidence>
<dbReference type="Gene3D" id="3.30.470.20">
    <property type="entry name" value="ATP-grasp fold, B domain"/>
    <property type="match status" value="1"/>
</dbReference>
<dbReference type="SUPFAM" id="SSF56059">
    <property type="entry name" value="Glutathione synthetase ATP-binding domain-like"/>
    <property type="match status" value="1"/>
</dbReference>
<evidence type="ECO:0000313" key="3">
    <source>
        <dbReference type="EMBL" id="CAH3030080.1"/>
    </source>
</evidence>
<dbReference type="InterPro" id="IPR053269">
    <property type="entry name" value="Asp-Met_ligase"/>
</dbReference>
<protein>
    <recommendedName>
        <fullName evidence="2">ATP-grasp domain-containing protein</fullName>
    </recommendedName>
</protein>
<keyword evidence="1" id="KW-0067">ATP-binding</keyword>
<feature type="domain" description="ATP-grasp" evidence="2">
    <location>
        <begin position="135"/>
        <end position="330"/>
    </location>
</feature>
<dbReference type="PANTHER" id="PTHR37018:SF1">
    <property type="entry name" value="CULTURE SPECIFIC PROTEIN, PUTATIVE (AFU_ORTHOLOGUE AFUA_2G00130)-RELATED"/>
    <property type="match status" value="1"/>
</dbReference>
<dbReference type="EMBL" id="CALNXI010000610">
    <property type="protein sequence ID" value="CAH3030080.1"/>
    <property type="molecule type" value="Genomic_DNA"/>
</dbReference>
<gene>
    <name evidence="3" type="ORF">PEVE_00037359</name>
</gene>
<dbReference type="PROSITE" id="PS50975">
    <property type="entry name" value="ATP_GRASP"/>
    <property type="match status" value="1"/>
</dbReference>
<evidence type="ECO:0000313" key="4">
    <source>
        <dbReference type="Proteomes" id="UP001159427"/>
    </source>
</evidence>
<evidence type="ECO:0000256" key="1">
    <source>
        <dbReference type="PROSITE-ProRule" id="PRU00409"/>
    </source>
</evidence>
<keyword evidence="1" id="KW-0547">Nucleotide-binding</keyword>
<organism evidence="3 4">
    <name type="scientific">Porites evermanni</name>
    <dbReference type="NCBI Taxonomy" id="104178"/>
    <lineage>
        <taxon>Eukaryota</taxon>
        <taxon>Metazoa</taxon>
        <taxon>Cnidaria</taxon>
        <taxon>Anthozoa</taxon>
        <taxon>Hexacorallia</taxon>
        <taxon>Scleractinia</taxon>
        <taxon>Fungiina</taxon>
        <taxon>Poritidae</taxon>
        <taxon>Porites</taxon>
    </lineage>
</organism>
<dbReference type="Proteomes" id="UP001159427">
    <property type="component" value="Unassembled WGS sequence"/>
</dbReference>
<comment type="caution">
    <text evidence="3">The sequence shown here is derived from an EMBL/GenBank/DDBJ whole genome shotgun (WGS) entry which is preliminary data.</text>
</comment>
<dbReference type="PANTHER" id="PTHR37018">
    <property type="entry name" value="CULTURE SPECIFIC PROTEIN, PUTATIVE (AFU_ORTHOLOGUE AFUA_2G00130)-RELATED"/>
    <property type="match status" value="1"/>
</dbReference>
<proteinExistence type="predicted"/>